<dbReference type="InterPro" id="IPR046748">
    <property type="entry name" value="HipA_2"/>
</dbReference>
<gene>
    <name evidence="2" type="ORF">HXX08_08035</name>
    <name evidence="3" type="ORF">OZ401_000951</name>
</gene>
<evidence type="ECO:0000313" key="4">
    <source>
        <dbReference type="Proteomes" id="UP000521676"/>
    </source>
</evidence>
<evidence type="ECO:0000313" key="3">
    <source>
        <dbReference type="EMBL" id="WJW67676.1"/>
    </source>
</evidence>
<dbReference type="EMBL" id="CP128399">
    <property type="protein sequence ID" value="WJW67676.1"/>
    <property type="molecule type" value="Genomic_DNA"/>
</dbReference>
<dbReference type="Proteomes" id="UP001431572">
    <property type="component" value="Chromosome 1"/>
</dbReference>
<evidence type="ECO:0000313" key="5">
    <source>
        <dbReference type="Proteomes" id="UP001431572"/>
    </source>
</evidence>
<reference evidence="2 4" key="1">
    <citation type="submission" date="2020-06" db="EMBL/GenBank/DDBJ databases">
        <title>Anoxygenic phototrophic Chloroflexota member uses a Type I reaction center.</title>
        <authorList>
            <person name="Tsuji J.M."/>
            <person name="Shaw N.A."/>
            <person name="Nagashima S."/>
            <person name="Venkiteswaran J."/>
            <person name="Schiff S.L."/>
            <person name="Hanada S."/>
            <person name="Tank M."/>
            <person name="Neufeld J.D."/>
        </authorList>
    </citation>
    <scope>NUCLEOTIDE SEQUENCE [LARGE SCALE GENOMIC DNA]</scope>
    <source>
        <strain evidence="2">L227-S17</strain>
    </source>
</reference>
<dbReference type="GO" id="GO:0008483">
    <property type="term" value="F:transaminase activity"/>
    <property type="evidence" value="ECO:0007669"/>
    <property type="project" value="UniProtKB-KW"/>
</dbReference>
<dbReference type="EMBL" id="JACATZ010000001">
    <property type="protein sequence ID" value="NWJ45811.1"/>
    <property type="molecule type" value="Genomic_DNA"/>
</dbReference>
<evidence type="ECO:0000259" key="1">
    <source>
        <dbReference type="Pfam" id="PF20613"/>
    </source>
</evidence>
<evidence type="ECO:0000313" key="2">
    <source>
        <dbReference type="EMBL" id="NWJ45811.1"/>
    </source>
</evidence>
<dbReference type="Pfam" id="PF20613">
    <property type="entry name" value="HipA_2"/>
    <property type="match status" value="1"/>
</dbReference>
<feature type="domain" description="HipA-like kinase" evidence="1">
    <location>
        <begin position="13"/>
        <end position="228"/>
    </location>
</feature>
<dbReference type="RefSeq" id="WP_341469567.1">
    <property type="nucleotide sequence ID" value="NZ_CP128399.1"/>
</dbReference>
<protein>
    <submittedName>
        <fullName evidence="2">Aminotransferase class I and II</fullName>
    </submittedName>
</protein>
<organism evidence="2 4">
    <name type="scientific">Candidatus Chlorohelix allophototropha</name>
    <dbReference type="NCBI Taxonomy" id="3003348"/>
    <lineage>
        <taxon>Bacteria</taxon>
        <taxon>Bacillati</taxon>
        <taxon>Chloroflexota</taxon>
        <taxon>Chloroflexia</taxon>
        <taxon>Candidatus Chloroheliales</taxon>
        <taxon>Candidatus Chloroheliaceae</taxon>
        <taxon>Candidatus Chlorohelix</taxon>
    </lineage>
</organism>
<keyword evidence="2" id="KW-0032">Aminotransferase</keyword>
<sequence>MQLKTLKATRYITPLREGGSLPAIVEADDNAMYVMKFRGAGQGSKALVAELVGGEIARALGLPVPELVFMELEAWMSRNEPDPEIQDLLKASTGLNLALKYLDGALAYDPAASPKPDATLASAIVWMDAYLTNVDRTARNTNMLMWQRELWLIDHAASLYFHFNWDGYLERTSNRFSAIKNHVLLKFASDLTQTDARLKPLLSGNVLEEIISIIPEEWFEKETIFSSPQENREAYLTYLTKRLEASSVFVEEAVNARSGTV</sequence>
<keyword evidence="2" id="KW-0808">Transferase</keyword>
<proteinExistence type="predicted"/>
<dbReference type="AlphaFoldDB" id="A0A8T7M1X9"/>
<reference evidence="3" key="2">
    <citation type="journal article" date="2024" name="Nature">
        <title>Anoxygenic phototroph of the Chloroflexota uses a type I reaction centre.</title>
        <authorList>
            <person name="Tsuji J.M."/>
            <person name="Shaw N.A."/>
            <person name="Nagashima S."/>
            <person name="Venkiteswaran J.J."/>
            <person name="Schiff S.L."/>
            <person name="Watanabe T."/>
            <person name="Fukui M."/>
            <person name="Hanada S."/>
            <person name="Tank M."/>
            <person name="Neufeld J.D."/>
        </authorList>
    </citation>
    <scope>NUCLEOTIDE SEQUENCE</scope>
    <source>
        <strain evidence="3">L227-S17</strain>
    </source>
</reference>
<accession>A0A8T7M1X9</accession>
<name>A0A8T7M1X9_9CHLR</name>
<keyword evidence="5" id="KW-1185">Reference proteome</keyword>
<dbReference type="Proteomes" id="UP000521676">
    <property type="component" value="Unassembled WGS sequence"/>
</dbReference>